<dbReference type="KEGG" id="ccap:AES38_08880"/>
<evidence type="ECO:0000256" key="1">
    <source>
        <dbReference type="ARBA" id="ARBA00001113"/>
    </source>
</evidence>
<dbReference type="PANTHER" id="PTHR38594">
    <property type="entry name" value="PEP-DEPENDENT DIHYDROXYACETONE KINASE, PHOSPHORYL DONOR SUBUNIT DHAM"/>
    <property type="match status" value="1"/>
</dbReference>
<protein>
    <recommendedName>
        <fullName evidence="5">Phosphocarrier protein HPr</fullName>
        <ecNumber evidence="4">2.7.1.121</ecNumber>
    </recommendedName>
</protein>
<accession>A0AAE7CBZ3</accession>
<keyword evidence="12" id="KW-1185">Reference proteome</keyword>
<proteinExistence type="predicted"/>
<dbReference type="GO" id="GO:0019563">
    <property type="term" value="P:glycerol catabolic process"/>
    <property type="evidence" value="ECO:0007669"/>
    <property type="project" value="InterPro"/>
</dbReference>
<organism evidence="11 12">
    <name type="scientific">Clavibacter capsici</name>
    <dbReference type="NCBI Taxonomy" id="1874630"/>
    <lineage>
        <taxon>Bacteria</taxon>
        <taxon>Bacillati</taxon>
        <taxon>Actinomycetota</taxon>
        <taxon>Actinomycetes</taxon>
        <taxon>Micrococcales</taxon>
        <taxon>Microbacteriaceae</taxon>
        <taxon>Clavibacter</taxon>
    </lineage>
</organism>
<dbReference type="SUPFAM" id="SSF53062">
    <property type="entry name" value="PTS system fructose IIA component-like"/>
    <property type="match status" value="1"/>
</dbReference>
<evidence type="ECO:0000259" key="9">
    <source>
        <dbReference type="PROSITE" id="PS51096"/>
    </source>
</evidence>
<feature type="domain" description="PTS EIIA type-4" evidence="9">
    <location>
        <begin position="2"/>
        <end position="142"/>
    </location>
</feature>
<evidence type="ECO:0000256" key="8">
    <source>
        <dbReference type="SAM" id="MobiDB-lite"/>
    </source>
</evidence>
<dbReference type="PROSITE" id="PS51096">
    <property type="entry name" value="PTS_EIIA_TYPE_4"/>
    <property type="match status" value="1"/>
</dbReference>
<dbReference type="InterPro" id="IPR036662">
    <property type="entry name" value="PTS_EIIA_man-typ_sf"/>
</dbReference>
<dbReference type="NCBIfam" id="TIGR01003">
    <property type="entry name" value="PTS_HPr_family"/>
    <property type="match status" value="1"/>
</dbReference>
<reference evidence="11 12" key="1">
    <citation type="journal article" date="2020" name="Mol. Plant Pathol.">
        <title>Plasmid composition and the chpG gene determine the virulence level of Clavibacter capsici natural isolates in pepper.</title>
        <authorList>
            <person name="Hwang I.S."/>
            <person name="Lee H.M."/>
            <person name="Oh E.J."/>
            <person name="Lee S."/>
            <person name="Heu S."/>
            <person name="Oh C.S."/>
        </authorList>
    </citation>
    <scope>NUCLEOTIDE SEQUENCE [LARGE SCALE GENOMIC DNA]</scope>
    <source>
        <strain evidence="11 12">1101</strain>
    </source>
</reference>
<dbReference type="RefSeq" id="WP_053774658.1">
    <property type="nucleotide sequence ID" value="NZ_CP012573.1"/>
</dbReference>
<dbReference type="Gene3D" id="3.40.50.510">
    <property type="entry name" value="Phosphotransferase system, mannose-type IIA component"/>
    <property type="match status" value="1"/>
</dbReference>
<feature type="domain" description="HPr" evidence="10">
    <location>
        <begin position="162"/>
        <end position="245"/>
    </location>
</feature>
<evidence type="ECO:0000256" key="3">
    <source>
        <dbReference type="ARBA" id="ARBA00003681"/>
    </source>
</evidence>
<sequence length="245" mass="23629">MSVGLVLVSHSALIARGLVDLARQMAPTVALVPAGGSGDGTREDAGIGTSFDLVTAALAAAEGGDGVVVLADLGSAYLTAETAVDMLDEDAASRVVVVRAPLVEGAVAAAVAAETGGSLEDVAAAAASAASADAAEDADAGLAPDPRSDGSEPAPASGGSGSVRGEAVLVNRDGLHARPAADFVTRASAYSSAITVNGQNAASLLGVMALGLTRGAHVVVEATGDDAAEAVTALVELIESGFGEA</sequence>
<evidence type="ECO:0000256" key="5">
    <source>
        <dbReference type="ARBA" id="ARBA00020422"/>
    </source>
</evidence>
<dbReference type="PROSITE" id="PS51350">
    <property type="entry name" value="PTS_HPR_DOM"/>
    <property type="match status" value="1"/>
</dbReference>
<comment type="function">
    <text evidence="2">Component of the dihydroxyacetone kinase complex, which is responsible for the phosphoenolpyruvate (PEP)-dependent phosphorylation of dihydroxyacetone. DhaM serves as the phosphoryl donor. Is phosphorylated by phosphoenolpyruvate in an EI- and HPr-dependent reaction, and a phosphorelay system on histidine residues finally leads to phosphoryl transfer to DhaL and dihydroxyacetone.</text>
</comment>
<dbReference type="EMBL" id="CP048049">
    <property type="protein sequence ID" value="QIS45193.1"/>
    <property type="molecule type" value="Genomic_DNA"/>
</dbReference>
<dbReference type="NCBIfam" id="TIGR02364">
    <property type="entry name" value="dha_pts"/>
    <property type="match status" value="1"/>
</dbReference>
<dbReference type="GO" id="GO:0009401">
    <property type="term" value="P:phosphoenolpyruvate-dependent sugar phosphotransferase system"/>
    <property type="evidence" value="ECO:0007669"/>
    <property type="project" value="InterPro"/>
</dbReference>
<dbReference type="InterPro" id="IPR004701">
    <property type="entry name" value="PTS_EIIA_man-typ"/>
</dbReference>
<dbReference type="EC" id="2.7.1.121" evidence="4"/>
<evidence type="ECO:0000256" key="2">
    <source>
        <dbReference type="ARBA" id="ARBA00002788"/>
    </source>
</evidence>
<dbReference type="SUPFAM" id="SSF55594">
    <property type="entry name" value="HPr-like"/>
    <property type="match status" value="1"/>
</dbReference>
<comment type="catalytic activity">
    <reaction evidence="1">
        <text>dihydroxyacetone + phosphoenolpyruvate = dihydroxyacetone phosphate + pyruvate</text>
        <dbReference type="Rhea" id="RHEA:18381"/>
        <dbReference type="ChEBI" id="CHEBI:15361"/>
        <dbReference type="ChEBI" id="CHEBI:16016"/>
        <dbReference type="ChEBI" id="CHEBI:57642"/>
        <dbReference type="ChEBI" id="CHEBI:58702"/>
        <dbReference type="EC" id="2.7.1.121"/>
    </reaction>
</comment>
<name>A0AAE7CBZ3_9MICO</name>
<dbReference type="PRINTS" id="PR00107">
    <property type="entry name" value="PHOSPHOCPHPR"/>
</dbReference>
<dbReference type="InterPro" id="IPR039643">
    <property type="entry name" value="DhaM"/>
</dbReference>
<evidence type="ECO:0000256" key="6">
    <source>
        <dbReference type="ARBA" id="ARBA00022679"/>
    </source>
</evidence>
<evidence type="ECO:0000259" key="10">
    <source>
        <dbReference type="PROSITE" id="PS51350"/>
    </source>
</evidence>
<comment type="function">
    <text evidence="3">General (non sugar-specific) component of the phosphoenolpyruvate-dependent sugar phosphotransferase system (sugar PTS). This major carbohydrate active-transport system catalyzes the phosphorylation of incoming sugar substrates concomitantly with their translocation across the cell membrane. The phosphoryl group from phosphoenolpyruvate (PEP) is transferred to the phosphoryl carrier protein HPr by enzyme I. Phospho-HPr then transfers it to the PTS EIIA domain.</text>
</comment>
<comment type="subunit">
    <text evidence="7">Homodimer. The dihydroxyacetone kinase complex is composed of a homodimer of DhaM, a homodimer of DhaK and the subunit DhaL.</text>
</comment>
<dbReference type="InterPro" id="IPR001020">
    <property type="entry name" value="PTS_HPr_His_P_site"/>
</dbReference>
<evidence type="ECO:0000256" key="7">
    <source>
        <dbReference type="ARBA" id="ARBA00046577"/>
    </source>
</evidence>
<evidence type="ECO:0000256" key="4">
    <source>
        <dbReference type="ARBA" id="ARBA00012095"/>
    </source>
</evidence>
<evidence type="ECO:0000313" key="11">
    <source>
        <dbReference type="EMBL" id="QIS45193.1"/>
    </source>
</evidence>
<dbReference type="Gene3D" id="3.30.1340.10">
    <property type="entry name" value="HPr-like"/>
    <property type="match status" value="1"/>
</dbReference>
<dbReference type="GO" id="GO:0047324">
    <property type="term" value="F:phosphoenolpyruvate-glycerone phosphotransferase activity"/>
    <property type="evidence" value="ECO:0007669"/>
    <property type="project" value="UniProtKB-EC"/>
</dbReference>
<gene>
    <name evidence="11" type="ORF">GW570_08910</name>
</gene>
<feature type="region of interest" description="Disordered" evidence="8">
    <location>
        <begin position="135"/>
        <end position="163"/>
    </location>
</feature>
<dbReference type="CDD" id="cd00367">
    <property type="entry name" value="PTS-HPr_like"/>
    <property type="match status" value="1"/>
</dbReference>
<keyword evidence="6" id="KW-0808">Transferase</keyword>
<dbReference type="Proteomes" id="UP000503164">
    <property type="component" value="Chromosome"/>
</dbReference>
<dbReference type="InterPro" id="IPR035895">
    <property type="entry name" value="HPr-like_sf"/>
</dbReference>
<dbReference type="PROSITE" id="PS00369">
    <property type="entry name" value="PTS_HPR_HIS"/>
    <property type="match status" value="1"/>
</dbReference>
<dbReference type="Pfam" id="PF03610">
    <property type="entry name" value="EIIA-man"/>
    <property type="match status" value="1"/>
</dbReference>
<dbReference type="PANTHER" id="PTHR38594:SF1">
    <property type="entry name" value="PEP-DEPENDENT DIHYDROXYACETONE KINASE, PHOSPHORYL DONOR SUBUNIT DHAM"/>
    <property type="match status" value="1"/>
</dbReference>
<dbReference type="Pfam" id="PF00381">
    <property type="entry name" value="PTS-HPr"/>
    <property type="match status" value="1"/>
</dbReference>
<dbReference type="InterPro" id="IPR012844">
    <property type="entry name" value="DhaM_N"/>
</dbReference>
<dbReference type="AlphaFoldDB" id="A0AAE7CBZ3"/>
<dbReference type="InterPro" id="IPR000032">
    <property type="entry name" value="HPr-like"/>
</dbReference>
<evidence type="ECO:0000313" key="12">
    <source>
        <dbReference type="Proteomes" id="UP000503164"/>
    </source>
</evidence>
<dbReference type="GO" id="GO:0016020">
    <property type="term" value="C:membrane"/>
    <property type="evidence" value="ECO:0007669"/>
    <property type="project" value="InterPro"/>
</dbReference>